<evidence type="ECO:0000313" key="5">
    <source>
        <dbReference type="EMBL" id="PCE41741.1"/>
    </source>
</evidence>
<dbReference type="InterPro" id="IPR000792">
    <property type="entry name" value="Tscrpt_reg_LuxR_C"/>
</dbReference>
<dbReference type="Pfam" id="PF00196">
    <property type="entry name" value="GerE"/>
    <property type="match status" value="1"/>
</dbReference>
<name>A0A2A4FWH9_9SPHN</name>
<dbReference type="GO" id="GO:0003677">
    <property type="term" value="F:DNA binding"/>
    <property type="evidence" value="ECO:0007669"/>
    <property type="project" value="UniProtKB-KW"/>
</dbReference>
<dbReference type="Gene3D" id="3.30.450.80">
    <property type="entry name" value="Transcription factor LuxR-like, autoinducer-binding domain"/>
    <property type="match status" value="1"/>
</dbReference>
<gene>
    <name evidence="5" type="ORF">COO09_13340</name>
</gene>
<comment type="caution">
    <text evidence="5">The sequence shown here is derived from an EMBL/GenBank/DDBJ whole genome shotgun (WGS) entry which is preliminary data.</text>
</comment>
<keyword evidence="6" id="KW-1185">Reference proteome</keyword>
<organism evidence="5 6">
    <name type="scientific">Rhizorhabdus dicambivorans</name>
    <dbReference type="NCBI Taxonomy" id="1850238"/>
    <lineage>
        <taxon>Bacteria</taxon>
        <taxon>Pseudomonadati</taxon>
        <taxon>Pseudomonadota</taxon>
        <taxon>Alphaproteobacteria</taxon>
        <taxon>Sphingomonadales</taxon>
        <taxon>Sphingomonadaceae</taxon>
        <taxon>Rhizorhabdus</taxon>
    </lineage>
</organism>
<dbReference type="EMBL" id="NWUF01000012">
    <property type="protein sequence ID" value="PCE41741.1"/>
    <property type="molecule type" value="Genomic_DNA"/>
</dbReference>
<dbReference type="PROSITE" id="PS50043">
    <property type="entry name" value="HTH_LUXR_2"/>
    <property type="match status" value="1"/>
</dbReference>
<dbReference type="AlphaFoldDB" id="A0A2A4FWH9"/>
<dbReference type="KEGG" id="rdi:CMV14_19000"/>
<dbReference type="PRINTS" id="PR00038">
    <property type="entry name" value="HTHLUXR"/>
</dbReference>
<dbReference type="SUPFAM" id="SSF46894">
    <property type="entry name" value="C-terminal effector domain of the bipartite response regulators"/>
    <property type="match status" value="1"/>
</dbReference>
<feature type="domain" description="HTH luxR-type" evidence="4">
    <location>
        <begin position="189"/>
        <end position="254"/>
    </location>
</feature>
<reference evidence="5 6" key="1">
    <citation type="submission" date="2017-09" db="EMBL/GenBank/DDBJ databases">
        <title>The Catabolism of 3,6-Dichlorosalicylic acid is Initiated by the Cytochrome P450 Monooxygenase DsmABC in Rhizorhabdus dicambivorans Ndbn-20.</title>
        <authorList>
            <person name="Na L."/>
        </authorList>
    </citation>
    <scope>NUCLEOTIDE SEQUENCE [LARGE SCALE GENOMIC DNA]</scope>
    <source>
        <strain evidence="5 6">Ndbn-20m</strain>
    </source>
</reference>
<evidence type="ECO:0000256" key="3">
    <source>
        <dbReference type="ARBA" id="ARBA00023163"/>
    </source>
</evidence>
<dbReference type="PANTHER" id="PTHR44688:SF16">
    <property type="entry name" value="DNA-BINDING TRANSCRIPTIONAL ACTIVATOR DEVR_DOSR"/>
    <property type="match status" value="1"/>
</dbReference>
<dbReference type="InterPro" id="IPR016032">
    <property type="entry name" value="Sig_transdc_resp-reg_C-effctor"/>
</dbReference>
<keyword evidence="3" id="KW-0804">Transcription</keyword>
<keyword evidence="2" id="KW-0238">DNA-binding</keyword>
<evidence type="ECO:0000313" key="6">
    <source>
        <dbReference type="Proteomes" id="UP000218934"/>
    </source>
</evidence>
<proteinExistence type="predicted"/>
<dbReference type="SMART" id="SM00421">
    <property type="entry name" value="HTH_LUXR"/>
    <property type="match status" value="1"/>
</dbReference>
<dbReference type="PANTHER" id="PTHR44688">
    <property type="entry name" value="DNA-BINDING TRANSCRIPTIONAL ACTIVATOR DEVR_DOSR"/>
    <property type="match status" value="1"/>
</dbReference>
<dbReference type="InterPro" id="IPR036693">
    <property type="entry name" value="TF_LuxR_autoind-bd_dom_sf"/>
</dbReference>
<dbReference type="CDD" id="cd06170">
    <property type="entry name" value="LuxR_C_like"/>
    <property type="match status" value="1"/>
</dbReference>
<dbReference type="GO" id="GO:0006355">
    <property type="term" value="P:regulation of DNA-templated transcription"/>
    <property type="evidence" value="ECO:0007669"/>
    <property type="project" value="InterPro"/>
</dbReference>
<accession>A0A2A4FWH9</accession>
<dbReference type="Gene3D" id="1.10.10.10">
    <property type="entry name" value="Winged helix-like DNA-binding domain superfamily/Winged helix DNA-binding domain"/>
    <property type="match status" value="1"/>
</dbReference>
<evidence type="ECO:0000256" key="1">
    <source>
        <dbReference type="ARBA" id="ARBA00023015"/>
    </source>
</evidence>
<dbReference type="InterPro" id="IPR036388">
    <property type="entry name" value="WH-like_DNA-bd_sf"/>
</dbReference>
<evidence type="ECO:0000256" key="2">
    <source>
        <dbReference type="ARBA" id="ARBA00023125"/>
    </source>
</evidence>
<keyword evidence="1" id="KW-0805">Transcription regulation</keyword>
<sequence length="260" mass="29217">MVAMNPHDIDSLRIATPADVRPAAEAFYALARDRFDCRVATCHNIAVKQLMRDAEGNILATDVFGWTDDEDDRWWRTPQLALASPLTTACRYESDPFWCNGDGFYTMRPNRWLDGIDLTNFERRSFARTAIVVPIHMPFGQIGAVSFTSTDPSRTDLSEEFAAHGETLGLYSRAFITSYQRVMVAPERLPVGGTMLSKREVECLRWAAIGKTDYEISLIMARSRATVRFHIHNAATKLDAVNRSQTVFKAAQLGYIGLNS</sequence>
<dbReference type="OrthoDB" id="3679796at2"/>
<dbReference type="Proteomes" id="UP000218934">
    <property type="component" value="Unassembled WGS sequence"/>
</dbReference>
<evidence type="ECO:0000259" key="4">
    <source>
        <dbReference type="PROSITE" id="PS50043"/>
    </source>
</evidence>
<protein>
    <submittedName>
        <fullName evidence="5">Helix-turn-helix transcriptional regulator</fullName>
    </submittedName>
</protein>